<dbReference type="GO" id="GO:0045504">
    <property type="term" value="F:dynein heavy chain binding"/>
    <property type="evidence" value="ECO:0007669"/>
    <property type="project" value="TreeGrafter"/>
</dbReference>
<dbReference type="InterPro" id="IPR015943">
    <property type="entry name" value="WD40/YVTN_repeat-like_dom_sf"/>
</dbReference>
<dbReference type="FunFam" id="2.130.10.10:FF:001248">
    <property type="entry name" value="WD repeat domain 78"/>
    <property type="match status" value="1"/>
</dbReference>
<dbReference type="Pfam" id="PF00400">
    <property type="entry name" value="WD40"/>
    <property type="match status" value="1"/>
</dbReference>
<dbReference type="Gene3D" id="2.130.10.10">
    <property type="entry name" value="YVTN repeat-like/Quinoprotein amine dehydrogenase"/>
    <property type="match status" value="1"/>
</dbReference>
<dbReference type="InterPro" id="IPR050687">
    <property type="entry name" value="Dynein_IC"/>
</dbReference>
<dbReference type="InterPro" id="IPR036322">
    <property type="entry name" value="WD40_repeat_dom_sf"/>
</dbReference>
<feature type="repeat" description="WD" evidence="12">
    <location>
        <begin position="485"/>
        <end position="527"/>
    </location>
</feature>
<evidence type="ECO:0000256" key="7">
    <source>
        <dbReference type="ARBA" id="ARBA00023212"/>
    </source>
</evidence>
<evidence type="ECO:0000313" key="15">
    <source>
        <dbReference type="Proteomes" id="UP000540762"/>
    </source>
</evidence>
<dbReference type="InterPro" id="IPR001680">
    <property type="entry name" value="WD40_rpt"/>
</dbReference>
<keyword evidence="7" id="KW-0206">Cytoskeleton</keyword>
<keyword evidence="4" id="KW-0677">Repeat</keyword>
<keyword evidence="15" id="KW-1185">Reference proteome</keyword>
<evidence type="ECO:0000256" key="10">
    <source>
        <dbReference type="ARBA" id="ARBA00040002"/>
    </source>
</evidence>
<dbReference type="AlphaFoldDB" id="A0A7K7LS61"/>
<evidence type="ECO:0000313" key="14">
    <source>
        <dbReference type="EMBL" id="NWZ33837.1"/>
    </source>
</evidence>
<sequence length="630" mass="70402">QEEGEAALTEAELEQRVEILLTETDTLWMLDLPTALVSTEAEEAARVQERNKIYAEICSSKTDSEYFEEKNVQTISGAAKTKEVQCEPITVAEKGKPGQKRDFFTSISKQEMFPQLPLLVQTGQCGLGWPFLPLLNLEFGAESTAVKLLLTLPENVIFWSAVPARSHEEKEFIVKNHSILTSANLQQDLVVMERILMENIFQPKLAVYRQIPVLIEPVVISDTEAEESEEDEDEEEKDEEKQEQALPDANESPAEAGGPSLELLWSYRCDLTRGHSVSSMAWNKANPDLLAVGYREFVSQDQKKGLACCWSLKNPMWPERIFRCEHGVTAVDFSLASPNLLAVGMANGCVAVYDVRSRSDTALLDSSASLNKHKGPVWQLRWVEQDRGDKKERLMCISGDGRMTQWFIQQRLDCSDVMTIKRTESGNKKLPGEKERKSEAPMSQEAAGMCFDFHPEDPDIFLAGTEEGHIHCCSCSGKEQILGTYRGHKGPVYKVAWNPSSTEMFLSCSADWSILLWHRDSRSPLLTFTSVTAFVHDIKWAPKSAFIFAAVNERRVEIWDLTVSIFDPVLSCAASPEGKLSSLLFARNAECLLLGDSCGHVGVWQLHNLAVPSTDQVWPCSQGSFPSKAI</sequence>
<feature type="region of interest" description="Disordered" evidence="13">
    <location>
        <begin position="222"/>
        <end position="256"/>
    </location>
</feature>
<evidence type="ECO:0000256" key="3">
    <source>
        <dbReference type="ARBA" id="ARBA00022574"/>
    </source>
</evidence>
<keyword evidence="6" id="KW-0969">Cilium</keyword>
<dbReference type="Proteomes" id="UP000540762">
    <property type="component" value="Unassembled WGS sequence"/>
</dbReference>
<comment type="subcellular location">
    <subcellularLocation>
        <location evidence="1">Cytoplasm</location>
        <location evidence="1">Cytoskeleton</location>
        <location evidence="1">Flagellum axoneme</location>
    </subcellularLocation>
    <subcellularLocation>
        <location evidence="9">Dynein axonemal particle</location>
    </subcellularLocation>
</comment>
<dbReference type="PANTHER" id="PTHR12442:SF12">
    <property type="entry name" value="DYNEIN AXONEMAL INTERMEDIATE CHAIN 4"/>
    <property type="match status" value="1"/>
</dbReference>
<proteinExistence type="predicted"/>
<feature type="non-terminal residue" evidence="14">
    <location>
        <position position="1"/>
    </location>
</feature>
<accession>A0A7K7LS61</accession>
<evidence type="ECO:0000256" key="13">
    <source>
        <dbReference type="SAM" id="MobiDB-lite"/>
    </source>
</evidence>
<keyword evidence="2" id="KW-0963">Cytoplasm</keyword>
<comment type="caution">
    <text evidence="14">The sequence shown here is derived from an EMBL/GenBank/DDBJ whole genome shotgun (WGS) entry which is preliminary data.</text>
</comment>
<feature type="non-terminal residue" evidence="14">
    <location>
        <position position="630"/>
    </location>
</feature>
<dbReference type="EMBL" id="VZSR01000245">
    <property type="protein sequence ID" value="NWZ33837.1"/>
    <property type="molecule type" value="Genomic_DNA"/>
</dbReference>
<keyword evidence="3 12" id="KW-0853">WD repeat</keyword>
<dbReference type="GO" id="GO:0005858">
    <property type="term" value="C:axonemal dynein complex"/>
    <property type="evidence" value="ECO:0007669"/>
    <property type="project" value="TreeGrafter"/>
</dbReference>
<evidence type="ECO:0000256" key="11">
    <source>
        <dbReference type="ARBA" id="ARBA00041557"/>
    </source>
</evidence>
<organism evidence="14 15">
    <name type="scientific">Brachypodius melanocephalos</name>
    <name type="common">black-headed bulbul</name>
    <dbReference type="NCBI Taxonomy" id="3235156"/>
    <lineage>
        <taxon>Eukaryota</taxon>
        <taxon>Metazoa</taxon>
        <taxon>Chordata</taxon>
        <taxon>Craniata</taxon>
        <taxon>Vertebrata</taxon>
        <taxon>Euteleostomi</taxon>
        <taxon>Archelosauria</taxon>
        <taxon>Archosauria</taxon>
        <taxon>Dinosauria</taxon>
        <taxon>Saurischia</taxon>
        <taxon>Theropoda</taxon>
        <taxon>Coelurosauria</taxon>
        <taxon>Aves</taxon>
        <taxon>Neognathae</taxon>
        <taxon>Neoaves</taxon>
        <taxon>Telluraves</taxon>
        <taxon>Australaves</taxon>
        <taxon>Passeriformes</taxon>
        <taxon>Sylvioidea</taxon>
        <taxon>Pycnonotidae</taxon>
        <taxon>Brachypodius</taxon>
    </lineage>
</organism>
<dbReference type="PROSITE" id="PS50082">
    <property type="entry name" value="WD_REPEATS_2"/>
    <property type="match status" value="2"/>
</dbReference>
<feature type="repeat" description="WD" evidence="12">
    <location>
        <begin position="528"/>
        <end position="561"/>
    </location>
</feature>
<evidence type="ECO:0000256" key="1">
    <source>
        <dbReference type="ARBA" id="ARBA00004611"/>
    </source>
</evidence>
<dbReference type="PANTHER" id="PTHR12442">
    <property type="entry name" value="DYNEIN INTERMEDIATE CHAIN"/>
    <property type="match status" value="1"/>
</dbReference>
<name>A0A7K7LS61_9PASS</name>
<dbReference type="GO" id="GO:0045503">
    <property type="term" value="F:dynein light chain binding"/>
    <property type="evidence" value="ECO:0007669"/>
    <property type="project" value="TreeGrafter"/>
</dbReference>
<evidence type="ECO:0000256" key="8">
    <source>
        <dbReference type="ARBA" id="ARBA00023273"/>
    </source>
</evidence>
<protein>
    <recommendedName>
        <fullName evidence="10">Dynein axonemal intermediate chain 4</fullName>
    </recommendedName>
    <alternativeName>
        <fullName evidence="11">WD repeat-containing protein 78</fullName>
    </alternativeName>
</protein>
<evidence type="ECO:0000256" key="5">
    <source>
        <dbReference type="ARBA" id="ARBA00022846"/>
    </source>
</evidence>
<keyword evidence="8" id="KW-0966">Cell projection</keyword>
<dbReference type="GO" id="GO:0120293">
    <property type="term" value="C:dynein axonemal particle"/>
    <property type="evidence" value="ECO:0007669"/>
    <property type="project" value="UniProtKB-SubCell"/>
</dbReference>
<keyword evidence="5" id="KW-0282">Flagellum</keyword>
<gene>
    <name evidence="14" type="primary">Wdr78</name>
    <name evidence="14" type="ORF">BRAATR_R04427</name>
</gene>
<dbReference type="SMART" id="SM00320">
    <property type="entry name" value="WD40"/>
    <property type="match status" value="6"/>
</dbReference>
<dbReference type="GO" id="GO:0003341">
    <property type="term" value="P:cilium movement"/>
    <property type="evidence" value="ECO:0007669"/>
    <property type="project" value="TreeGrafter"/>
</dbReference>
<dbReference type="PROSITE" id="PS50294">
    <property type="entry name" value="WD_REPEATS_REGION"/>
    <property type="match status" value="1"/>
</dbReference>
<evidence type="ECO:0000256" key="6">
    <source>
        <dbReference type="ARBA" id="ARBA00023069"/>
    </source>
</evidence>
<feature type="compositionally biased region" description="Acidic residues" evidence="13">
    <location>
        <begin position="223"/>
        <end position="238"/>
    </location>
</feature>
<evidence type="ECO:0000256" key="12">
    <source>
        <dbReference type="PROSITE-ProRule" id="PRU00221"/>
    </source>
</evidence>
<dbReference type="SUPFAM" id="SSF50978">
    <property type="entry name" value="WD40 repeat-like"/>
    <property type="match status" value="1"/>
</dbReference>
<evidence type="ECO:0000256" key="9">
    <source>
        <dbReference type="ARBA" id="ARBA00024190"/>
    </source>
</evidence>
<evidence type="ECO:0000256" key="4">
    <source>
        <dbReference type="ARBA" id="ARBA00022737"/>
    </source>
</evidence>
<evidence type="ECO:0000256" key="2">
    <source>
        <dbReference type="ARBA" id="ARBA00022490"/>
    </source>
</evidence>
<reference evidence="14 15" key="1">
    <citation type="submission" date="2019-09" db="EMBL/GenBank/DDBJ databases">
        <title>Bird 10,000 Genomes (B10K) Project - Family phase.</title>
        <authorList>
            <person name="Zhang G."/>
        </authorList>
    </citation>
    <scope>NUCLEOTIDE SEQUENCE [LARGE SCALE GENOMIC DNA]</scope>
    <source>
        <strain evidence="14">OUT-0037</strain>
        <tissue evidence="14">Liver</tissue>
    </source>
</reference>